<feature type="domain" description="AB hydrolase-1" evidence="2">
    <location>
        <begin position="86"/>
        <end position="272"/>
    </location>
</feature>
<dbReference type="EMBL" id="JBHSAY010000005">
    <property type="protein sequence ID" value="MFC4130168.1"/>
    <property type="molecule type" value="Genomic_DNA"/>
</dbReference>
<dbReference type="GO" id="GO:0016787">
    <property type="term" value="F:hydrolase activity"/>
    <property type="evidence" value="ECO:0007669"/>
    <property type="project" value="UniProtKB-KW"/>
</dbReference>
<protein>
    <submittedName>
        <fullName evidence="3">Alpha/beta fold hydrolase</fullName>
    </submittedName>
</protein>
<gene>
    <name evidence="3" type="ORF">ACFOZ4_06065</name>
</gene>
<keyword evidence="3" id="KW-0378">Hydrolase</keyword>
<dbReference type="Proteomes" id="UP001595816">
    <property type="component" value="Unassembled WGS sequence"/>
</dbReference>
<comment type="caution">
    <text evidence="3">The sequence shown here is derived from an EMBL/GenBank/DDBJ whole genome shotgun (WGS) entry which is preliminary data.</text>
</comment>
<evidence type="ECO:0000313" key="3">
    <source>
        <dbReference type="EMBL" id="MFC4130168.1"/>
    </source>
</evidence>
<dbReference type="InterPro" id="IPR050266">
    <property type="entry name" value="AB_hydrolase_sf"/>
</dbReference>
<dbReference type="PANTHER" id="PTHR43798:SF33">
    <property type="entry name" value="HYDROLASE, PUTATIVE (AFU_ORTHOLOGUE AFUA_2G14860)-RELATED"/>
    <property type="match status" value="1"/>
</dbReference>
<dbReference type="RefSeq" id="WP_253758403.1">
    <property type="nucleotide sequence ID" value="NZ_JAMZDZ010000001.1"/>
</dbReference>
<accession>A0ABV8LHT9</accession>
<feature type="compositionally biased region" description="Pro residues" evidence="1">
    <location>
        <begin position="1"/>
        <end position="12"/>
    </location>
</feature>
<evidence type="ECO:0000313" key="4">
    <source>
        <dbReference type="Proteomes" id="UP001595816"/>
    </source>
</evidence>
<sequence>MNQFRWPPPPDGTPRRVRPRYGAPRSARPAPLAATTELIATPHGVLLERLVTGIGDPVTVFAHGLAQGIPETRVYGSGVTGRRVFFQFRGHGRSDAPPGEWTYADLTRDLRAIADLSGATRALGVSLGAGALTRLLVDSPDRFEKLVFVLPAVLTQRVSTASQERITTLLEALDSGDIGQLANQLVAEVPKTFRNAAPGWAYVRQRLDALLRDGLAPGVAAFAEQSAILDLTALAKVRVPALVIGCLGDELHPVGVAEELAEALPNAQVQIYQRPALLWTERAELRDRISSFLND</sequence>
<dbReference type="InterPro" id="IPR029058">
    <property type="entry name" value="AB_hydrolase_fold"/>
</dbReference>
<proteinExistence type="predicted"/>
<evidence type="ECO:0000259" key="2">
    <source>
        <dbReference type="Pfam" id="PF00561"/>
    </source>
</evidence>
<dbReference type="PANTHER" id="PTHR43798">
    <property type="entry name" value="MONOACYLGLYCEROL LIPASE"/>
    <property type="match status" value="1"/>
</dbReference>
<dbReference type="Pfam" id="PF00561">
    <property type="entry name" value="Abhydrolase_1"/>
    <property type="match status" value="1"/>
</dbReference>
<dbReference type="SUPFAM" id="SSF53474">
    <property type="entry name" value="alpha/beta-Hydrolases"/>
    <property type="match status" value="1"/>
</dbReference>
<evidence type="ECO:0000256" key="1">
    <source>
        <dbReference type="SAM" id="MobiDB-lite"/>
    </source>
</evidence>
<feature type="region of interest" description="Disordered" evidence="1">
    <location>
        <begin position="1"/>
        <end position="29"/>
    </location>
</feature>
<dbReference type="Gene3D" id="3.40.50.1820">
    <property type="entry name" value="alpha/beta hydrolase"/>
    <property type="match status" value="1"/>
</dbReference>
<dbReference type="InterPro" id="IPR000073">
    <property type="entry name" value="AB_hydrolase_1"/>
</dbReference>
<reference evidence="4" key="1">
    <citation type="journal article" date="2019" name="Int. J. Syst. Evol. Microbiol.">
        <title>The Global Catalogue of Microorganisms (GCM) 10K type strain sequencing project: providing services to taxonomists for standard genome sequencing and annotation.</title>
        <authorList>
            <consortium name="The Broad Institute Genomics Platform"/>
            <consortium name="The Broad Institute Genome Sequencing Center for Infectious Disease"/>
            <person name="Wu L."/>
            <person name="Ma J."/>
        </authorList>
    </citation>
    <scope>NUCLEOTIDE SEQUENCE [LARGE SCALE GENOMIC DNA]</scope>
    <source>
        <strain evidence="4">CGMCC 4.7289</strain>
    </source>
</reference>
<name>A0ABV8LHT9_9ACTN</name>
<organism evidence="3 4">
    <name type="scientific">Hamadaea flava</name>
    <dbReference type="NCBI Taxonomy" id="1742688"/>
    <lineage>
        <taxon>Bacteria</taxon>
        <taxon>Bacillati</taxon>
        <taxon>Actinomycetota</taxon>
        <taxon>Actinomycetes</taxon>
        <taxon>Micromonosporales</taxon>
        <taxon>Micromonosporaceae</taxon>
        <taxon>Hamadaea</taxon>
    </lineage>
</organism>
<keyword evidence="4" id="KW-1185">Reference proteome</keyword>